<evidence type="ECO:0000256" key="1">
    <source>
        <dbReference type="ARBA" id="ARBA00023242"/>
    </source>
</evidence>
<dbReference type="VEuPathDB" id="FungiDB:FOZG_14693"/>
<dbReference type="VEuPathDB" id="FungiDB:FOC1_g10001900"/>
<comment type="caution">
    <text evidence="4">The sequence shown here is derived from an EMBL/GenBank/DDBJ whole genome shotgun (WGS) entry which is preliminary data.</text>
</comment>
<reference evidence="4 5" key="1">
    <citation type="journal article" date="2018" name="Sci. Rep.">
        <title>Characterisation of pathogen-specific regions and novel effector candidates in Fusarium oxysporum f. sp. cepae.</title>
        <authorList>
            <person name="Armitage A.D."/>
            <person name="Taylor A."/>
            <person name="Sobczyk M.K."/>
            <person name="Baxter L."/>
            <person name="Greenfield B.P."/>
            <person name="Bates H.J."/>
            <person name="Wilson F."/>
            <person name="Jackson A.C."/>
            <person name="Ott S."/>
            <person name="Harrison R.J."/>
            <person name="Clarkson J.P."/>
        </authorList>
    </citation>
    <scope>NUCLEOTIDE SEQUENCE [LARGE SCALE GENOMIC DNA]</scope>
    <source>
        <strain evidence="4 5">Fo_A13</strain>
    </source>
</reference>
<dbReference type="PANTHER" id="PTHR47784:SF5">
    <property type="entry name" value="STEROL UPTAKE CONTROL PROTEIN 2"/>
    <property type="match status" value="1"/>
</dbReference>
<dbReference type="InterPro" id="IPR001138">
    <property type="entry name" value="Zn2Cys6_DnaBD"/>
</dbReference>
<proteinExistence type="predicted"/>
<dbReference type="VEuPathDB" id="FungiDB:FOMG_08818"/>
<protein>
    <recommendedName>
        <fullName evidence="3">Zn(2)-C6 fungal-type domain-containing protein</fullName>
    </recommendedName>
</protein>
<dbReference type="Pfam" id="PF00172">
    <property type="entry name" value="Zn_clus"/>
    <property type="match status" value="1"/>
</dbReference>
<evidence type="ECO:0000259" key="3">
    <source>
        <dbReference type="PROSITE" id="PS50048"/>
    </source>
</evidence>
<organism evidence="4 5">
    <name type="scientific">Fusarium oxysporum</name>
    <name type="common">Fusarium vascular wilt</name>
    <dbReference type="NCBI Taxonomy" id="5507"/>
    <lineage>
        <taxon>Eukaryota</taxon>
        <taxon>Fungi</taxon>
        <taxon>Dikarya</taxon>
        <taxon>Ascomycota</taxon>
        <taxon>Pezizomycotina</taxon>
        <taxon>Sordariomycetes</taxon>
        <taxon>Hypocreomycetidae</taxon>
        <taxon>Hypocreales</taxon>
        <taxon>Nectriaceae</taxon>
        <taxon>Fusarium</taxon>
        <taxon>Fusarium oxysporum species complex</taxon>
    </lineage>
</organism>
<dbReference type="Proteomes" id="UP000285084">
    <property type="component" value="Unassembled WGS sequence"/>
</dbReference>
<dbReference type="Pfam" id="PF11951">
    <property type="entry name" value="Fungal_trans_2"/>
    <property type="match status" value="1"/>
</dbReference>
<dbReference type="VEuPathDB" id="FungiDB:FOC4_g10002016"/>
<accession>A0A420MR04</accession>
<dbReference type="AlphaFoldDB" id="A0A420MR04"/>
<sequence length="422" mass="48355">MGTSSRPRMRRPHFKSKNGCLNCRKRRVKCSEEHPTCRSCASRRTVCEYPKGVVESSTTSVSVPPLRTSVESPPGVSPFPSDTSVSTRTSASATIPLQSLGHTTTQTLELNQLHLLHHWTVSTSVDLCRCPKTLYIWQEAFPEIGFRYPFVLHALLGLAALHIAYQSPTEQTRGWLVGMYHHNEALTGFQKEISNITEENSEALFTWSICNVLYVFATSNPLRQPIDGNPSSATSVQKEKVLGTEWIPMIRGLRAVLEPTHNYFRCGRMKAIMSLGNWYELDPDRDGQDAEDAYFCRARESWSDSDRAEVYEEALQVLRKCRLYSSQFREMDSETRSNWGYNKEWSAPLIFIHFAPDSYFSLLRQRQPSALILFSLFGALLHKIRNYWFLEGWGKAIVEVIADILGSYWKEWLLWPLQVIQE</sequence>
<dbReference type="SUPFAM" id="SSF57701">
    <property type="entry name" value="Zn2/Cys6 DNA-binding domain"/>
    <property type="match status" value="1"/>
</dbReference>
<dbReference type="SMART" id="SM00066">
    <property type="entry name" value="GAL4"/>
    <property type="match status" value="1"/>
</dbReference>
<dbReference type="InterPro" id="IPR036864">
    <property type="entry name" value="Zn2-C6_fun-type_DNA-bd_sf"/>
</dbReference>
<dbReference type="Gene3D" id="4.10.240.10">
    <property type="entry name" value="Zn(2)-C6 fungal-type DNA-binding domain"/>
    <property type="match status" value="1"/>
</dbReference>
<dbReference type="PROSITE" id="PS00463">
    <property type="entry name" value="ZN2_CY6_FUNGAL_1"/>
    <property type="match status" value="1"/>
</dbReference>
<name>A0A420MR04_FUSOX</name>
<dbReference type="VEuPathDB" id="FungiDB:FOXG_12994"/>
<dbReference type="CDD" id="cd00067">
    <property type="entry name" value="GAL4"/>
    <property type="match status" value="1"/>
</dbReference>
<keyword evidence="1" id="KW-0539">Nucleus</keyword>
<evidence type="ECO:0000313" key="5">
    <source>
        <dbReference type="Proteomes" id="UP000285084"/>
    </source>
</evidence>
<dbReference type="GO" id="GO:0001228">
    <property type="term" value="F:DNA-binding transcription activator activity, RNA polymerase II-specific"/>
    <property type="evidence" value="ECO:0007669"/>
    <property type="project" value="TreeGrafter"/>
</dbReference>
<gene>
    <name evidence="4" type="ORF">BFJ69_g11812</name>
</gene>
<dbReference type="GO" id="GO:0008270">
    <property type="term" value="F:zinc ion binding"/>
    <property type="evidence" value="ECO:0007669"/>
    <property type="project" value="InterPro"/>
</dbReference>
<dbReference type="InterPro" id="IPR053157">
    <property type="entry name" value="Sterol_Uptake_Regulator"/>
</dbReference>
<dbReference type="EMBL" id="MRCX01000133">
    <property type="protein sequence ID" value="RKK70443.1"/>
    <property type="molecule type" value="Genomic_DNA"/>
</dbReference>
<feature type="compositionally biased region" description="Low complexity" evidence="2">
    <location>
        <begin position="58"/>
        <end position="70"/>
    </location>
</feature>
<feature type="domain" description="Zn(2)-C6 fungal-type" evidence="3">
    <location>
        <begin position="19"/>
        <end position="49"/>
    </location>
</feature>
<feature type="region of interest" description="Disordered" evidence="2">
    <location>
        <begin position="58"/>
        <end position="87"/>
    </location>
</feature>
<dbReference type="InterPro" id="IPR021858">
    <property type="entry name" value="Fun_TF"/>
</dbReference>
<evidence type="ECO:0000313" key="4">
    <source>
        <dbReference type="EMBL" id="RKK70443.1"/>
    </source>
</evidence>
<dbReference type="VEuPathDB" id="FungiDB:FOIG_07483"/>
<dbReference type="PROSITE" id="PS50048">
    <property type="entry name" value="ZN2_CY6_FUNGAL_2"/>
    <property type="match status" value="1"/>
</dbReference>
<dbReference type="PANTHER" id="PTHR47784">
    <property type="entry name" value="STEROL UPTAKE CONTROL PROTEIN 2"/>
    <property type="match status" value="1"/>
</dbReference>
<evidence type="ECO:0000256" key="2">
    <source>
        <dbReference type="SAM" id="MobiDB-lite"/>
    </source>
</evidence>